<dbReference type="RefSeq" id="XP_005648716.1">
    <property type="nucleotide sequence ID" value="XM_005648659.1"/>
</dbReference>
<dbReference type="GO" id="GO:0005730">
    <property type="term" value="C:nucleolus"/>
    <property type="evidence" value="ECO:0007669"/>
    <property type="project" value="TreeGrafter"/>
</dbReference>
<dbReference type="KEGG" id="csl:COCSUDRAFT_53249"/>
<feature type="compositionally biased region" description="Polar residues" evidence="1">
    <location>
        <begin position="74"/>
        <end position="91"/>
    </location>
</feature>
<dbReference type="AlphaFoldDB" id="I0Z0K3"/>
<name>I0Z0K3_COCSC</name>
<dbReference type="OrthoDB" id="498232at2759"/>
<sequence length="236" mass="26706">MDFDEENAAAISQRLKAHGEAFLRMFEGSGDEAEENKEPSANLRRNIVEPEISDEEKNITSSGRDSDEELEFPSGTSSQQRSRPNASQNGNLGLAMSLKKQRRLIMSGRSIHEQKTSSRVSRQDDGRRTDHEREITSQDFEKMRKEVDTLGASALGKRQRKDFENSMLRSVNARVQKSPRIPASIGQGLAKKRKQREDAAKELAIEAGMMQRKGLGKKRKQMEKAQRKGSKHKKRP</sequence>
<feature type="compositionally biased region" description="Basic and acidic residues" evidence="1">
    <location>
        <begin position="110"/>
        <end position="148"/>
    </location>
</feature>
<dbReference type="GeneID" id="17042170"/>
<comment type="caution">
    <text evidence="2">The sequence shown here is derived from an EMBL/GenBank/DDBJ whole genome shotgun (WGS) entry which is preliminary data.</text>
</comment>
<feature type="compositionally biased region" description="Basic and acidic residues" evidence="1">
    <location>
        <begin position="195"/>
        <end position="204"/>
    </location>
</feature>
<organism evidence="2 3">
    <name type="scientific">Coccomyxa subellipsoidea (strain C-169)</name>
    <name type="common">Green microalga</name>
    <dbReference type="NCBI Taxonomy" id="574566"/>
    <lineage>
        <taxon>Eukaryota</taxon>
        <taxon>Viridiplantae</taxon>
        <taxon>Chlorophyta</taxon>
        <taxon>core chlorophytes</taxon>
        <taxon>Trebouxiophyceae</taxon>
        <taxon>Trebouxiophyceae incertae sedis</taxon>
        <taxon>Coccomyxaceae</taxon>
        <taxon>Coccomyxa</taxon>
        <taxon>Coccomyxa subellipsoidea</taxon>
    </lineage>
</organism>
<dbReference type="Proteomes" id="UP000007264">
    <property type="component" value="Unassembled WGS sequence"/>
</dbReference>
<dbReference type="InterPro" id="IPR027973">
    <property type="entry name" value="FSAF1-like"/>
</dbReference>
<dbReference type="GO" id="GO:0000462">
    <property type="term" value="P:maturation of SSU-rRNA from tricistronic rRNA transcript (SSU-rRNA, 5.8S rRNA, LSU-rRNA)"/>
    <property type="evidence" value="ECO:0007669"/>
    <property type="project" value="TreeGrafter"/>
</dbReference>
<feature type="compositionally biased region" description="Basic residues" evidence="1">
    <location>
        <begin position="214"/>
        <end position="236"/>
    </location>
</feature>
<evidence type="ECO:0000313" key="2">
    <source>
        <dbReference type="EMBL" id="EIE24172.1"/>
    </source>
</evidence>
<keyword evidence="3" id="KW-1185">Reference proteome</keyword>
<proteinExistence type="predicted"/>
<gene>
    <name evidence="2" type="ORF">COCSUDRAFT_53249</name>
</gene>
<dbReference type="PANTHER" id="PTHR28096:SF1">
    <property type="entry name" value="PROTEIN FAF1"/>
    <property type="match status" value="1"/>
</dbReference>
<dbReference type="EMBL" id="AGSI01000006">
    <property type="protein sequence ID" value="EIE24172.1"/>
    <property type="molecule type" value="Genomic_DNA"/>
</dbReference>
<protein>
    <submittedName>
        <fullName evidence="2">Uncharacterized protein</fullName>
    </submittedName>
</protein>
<evidence type="ECO:0000313" key="3">
    <source>
        <dbReference type="Proteomes" id="UP000007264"/>
    </source>
</evidence>
<evidence type="ECO:0000256" key="1">
    <source>
        <dbReference type="SAM" id="MobiDB-lite"/>
    </source>
</evidence>
<dbReference type="Pfam" id="PF15375">
    <property type="entry name" value="FSAF1"/>
    <property type="match status" value="1"/>
</dbReference>
<dbReference type="PANTHER" id="PTHR28096">
    <property type="entry name" value="PROTEIN FAF1"/>
    <property type="match status" value="1"/>
</dbReference>
<reference evidence="2 3" key="1">
    <citation type="journal article" date="2012" name="Genome Biol.">
        <title>The genome of the polar eukaryotic microalga coccomyxa subellipsoidea reveals traits of cold adaptation.</title>
        <authorList>
            <person name="Blanc G."/>
            <person name="Agarkova I."/>
            <person name="Grimwood J."/>
            <person name="Kuo A."/>
            <person name="Brueggeman A."/>
            <person name="Dunigan D."/>
            <person name="Gurnon J."/>
            <person name="Ladunga I."/>
            <person name="Lindquist E."/>
            <person name="Lucas S."/>
            <person name="Pangilinan J."/>
            <person name="Proschold T."/>
            <person name="Salamov A."/>
            <person name="Schmutz J."/>
            <person name="Weeks D."/>
            <person name="Yamada T."/>
            <person name="Claverie J.M."/>
            <person name="Grigoriev I."/>
            <person name="Van Etten J."/>
            <person name="Lomsadze A."/>
            <person name="Borodovsky M."/>
        </authorList>
    </citation>
    <scope>NUCLEOTIDE SEQUENCE [LARGE SCALE GENOMIC DNA]</scope>
    <source>
        <strain evidence="2 3">C-169</strain>
    </source>
</reference>
<feature type="region of interest" description="Disordered" evidence="1">
    <location>
        <begin position="27"/>
        <end position="236"/>
    </location>
</feature>
<dbReference type="InterPro" id="IPR053030">
    <property type="entry name" value="Ribosomal_biogenesis_FAF1-like"/>
</dbReference>
<accession>I0Z0K3</accession>